<dbReference type="SMART" id="SM00564">
    <property type="entry name" value="PQQ"/>
    <property type="match status" value="2"/>
</dbReference>
<evidence type="ECO:0000256" key="4">
    <source>
        <dbReference type="ARBA" id="ARBA00022837"/>
    </source>
</evidence>
<dbReference type="Gene3D" id="2.180.10.10">
    <property type="entry name" value="RHS repeat-associated core"/>
    <property type="match status" value="1"/>
</dbReference>
<evidence type="ECO:0000313" key="7">
    <source>
        <dbReference type="EMBL" id="KZN28696.1"/>
    </source>
</evidence>
<dbReference type="Proteomes" id="UP000076643">
    <property type="component" value="Unassembled WGS sequence"/>
</dbReference>
<dbReference type="GO" id="GO:0005576">
    <property type="term" value="C:extracellular region"/>
    <property type="evidence" value="ECO:0007669"/>
    <property type="project" value="UniProtKB-SubCell"/>
</dbReference>
<dbReference type="Pfam" id="PF03534">
    <property type="entry name" value="SpvB"/>
    <property type="match status" value="1"/>
</dbReference>
<dbReference type="InterPro" id="IPR006530">
    <property type="entry name" value="YD"/>
</dbReference>
<gene>
    <name evidence="7" type="ORF">N475_25390</name>
</gene>
<reference evidence="7 8" key="1">
    <citation type="submission" date="2013-07" db="EMBL/GenBank/DDBJ databases">
        <title>Comparative Genomic and Metabolomic Analysis of Twelve Strains of Pseudoalteromonas luteoviolacea.</title>
        <authorList>
            <person name="Vynne N.G."/>
            <person name="Mansson M."/>
            <person name="Gram L."/>
        </authorList>
    </citation>
    <scope>NUCLEOTIDE SEQUENCE [LARGE SCALE GENOMIC DNA]</scope>
    <source>
        <strain evidence="7 8">DSM 6061</strain>
    </source>
</reference>
<dbReference type="InterPro" id="IPR059100">
    <property type="entry name" value="TSP3_bac"/>
</dbReference>
<dbReference type="InterPro" id="IPR018391">
    <property type="entry name" value="PQQ_b-propeller_rpt"/>
</dbReference>
<name>A0A166U7Z8_9GAMM</name>
<feature type="chain" id="PRO_5007880416" evidence="6">
    <location>
        <begin position="20"/>
        <end position="2892"/>
    </location>
</feature>
<dbReference type="InterPro" id="IPR011047">
    <property type="entry name" value="Quinoprotein_ADH-like_sf"/>
</dbReference>
<evidence type="ECO:0000256" key="1">
    <source>
        <dbReference type="ARBA" id="ARBA00004613"/>
    </source>
</evidence>
<dbReference type="InterPro" id="IPR031325">
    <property type="entry name" value="RHS_repeat"/>
</dbReference>
<proteinExistence type="predicted"/>
<dbReference type="SUPFAM" id="SSF69318">
    <property type="entry name" value="Integrin alpha N-terminal domain"/>
    <property type="match status" value="2"/>
</dbReference>
<dbReference type="InterPro" id="IPR003284">
    <property type="entry name" value="Sal_SpvB"/>
</dbReference>
<dbReference type="Pfam" id="PF05593">
    <property type="entry name" value="RHS_repeat"/>
    <property type="match status" value="1"/>
</dbReference>
<accession>A0A166U7Z8</accession>
<dbReference type="EMBL" id="AUYB01000167">
    <property type="protein sequence ID" value="KZN28696.1"/>
    <property type="molecule type" value="Genomic_DNA"/>
</dbReference>
<organism evidence="7 8">
    <name type="scientific">Pseudoalteromonas luteoviolacea DSM 6061</name>
    <dbReference type="NCBI Taxonomy" id="1365250"/>
    <lineage>
        <taxon>Bacteria</taxon>
        <taxon>Pseudomonadati</taxon>
        <taxon>Pseudomonadota</taxon>
        <taxon>Gammaproteobacteria</taxon>
        <taxon>Alteromonadales</taxon>
        <taxon>Pseudoalteromonadaceae</taxon>
        <taxon>Pseudoalteromonas</taxon>
    </lineage>
</organism>
<keyword evidence="4" id="KW-0106">Calcium</keyword>
<evidence type="ECO:0000256" key="2">
    <source>
        <dbReference type="ARBA" id="ARBA00022525"/>
    </source>
</evidence>
<evidence type="ECO:0000256" key="5">
    <source>
        <dbReference type="ARBA" id="ARBA00023026"/>
    </source>
</evidence>
<dbReference type="GO" id="GO:0005737">
    <property type="term" value="C:cytoplasm"/>
    <property type="evidence" value="ECO:0007669"/>
    <property type="project" value="InterPro"/>
</dbReference>
<comment type="subcellular location">
    <subcellularLocation>
        <location evidence="1">Secreted</location>
    </subcellularLocation>
</comment>
<protein>
    <submittedName>
        <fullName evidence="7">Uncharacterized protein</fullName>
    </submittedName>
</protein>
<dbReference type="SUPFAM" id="SSF50998">
    <property type="entry name" value="Quinoprotein alcohol dehydrogenase-like"/>
    <property type="match status" value="1"/>
</dbReference>
<evidence type="ECO:0000256" key="3">
    <source>
        <dbReference type="ARBA" id="ARBA00022729"/>
    </source>
</evidence>
<dbReference type="Gene3D" id="2.130.10.10">
    <property type="entry name" value="YVTN repeat-like/Quinoprotein amine dehydrogenase"/>
    <property type="match status" value="1"/>
</dbReference>
<keyword evidence="2" id="KW-0964">Secreted</keyword>
<dbReference type="Pfam" id="PF18884">
    <property type="entry name" value="TSP3_bac"/>
    <property type="match status" value="1"/>
</dbReference>
<dbReference type="InterPro" id="IPR015943">
    <property type="entry name" value="WD40/YVTN_repeat-like_dom_sf"/>
</dbReference>
<sequence length="2892" mass="317434">MRAMLTGLLMSLSSLNAQAVCENTALNVLVNDSTLVKILKGPRIYTGLDDQQDEVYIKIKRDNTTLYNSGLLTETQSYVVTYSFPEVGVYNAELKATSRGFEDNGYGPVQKTQYTDCTRTVNVMPLTVPAVTNRSHVGNANVHPIGAPLTGSFTVKDEGKDLTELSLYVNRHKVSSCSLTPVGTNYTCRYTIGSNNLEIDTPYLFAIYAKDSFGKEAKASFTVTAREQNTAPSMTLKVGDTTGSSTPSTPHFAEVGSSVSIVMTATDNDTSAHNSLSGMLLSLGQELKPVRAYFGTEVDYNNACSIEANTATCTLSHRINASTQISAQAIDNQNSTSDIHSVEVNAVSPSVPNIRRLNSDVAPFVGDTITLEATIDEVADLEAYYLCQYSVADVNANTGCATPIKHCSLTARVCTHEVAYSTLDGAQSQTFTVYAKKRGVRGKGNQTNVIYRQFYGIHFELPPPNVGSNQHKYHVGEDISFEVSLSALNIASTSLTSLTLYEGGPVTGHEVPGLHVPGMQTPTDVIPLPHPSQPPKVIRITWKATAQYVGQNKTFTFVATDNTGQTVSASLTGVQIAHSTPDTPVIGALSITPDAHTQGQYVVNIAGLSNTKQLSYQAIVVADGLAPETIKSALIENFTGTEDTFTVNTQLAHHGKKLKVTVRATNYGSAGEPTHTTREFTMAQPIANLEMAPHTPVFDNPPTQAGGPYTLTWHANTDGVTSQYKLQYWAGLPSDKTGITPTNVSLATELSTEYTVTAPLFGRYTYQITACNSQAQCVEGQQVTVEHIAPYFSSGSIQSCSAEGIKELDEGRANNTVPASQVFTYGLHAEGIGFNPGTSTLYVRIRKTGQSSTVEATTTDRSLQATVSEDICRGYVNGGLALTIKNGVKRGDALLRNTLVIDKTGTDYRPDLTQYEYTVSDNLYLYSGTEQGLKAQKFSPDGLPHFVWESRLEASESSEVVAKPLVESVGATDHIYVGSLNHRFYKVTHDPRQAEPNQRVLTDWVLKTRGPIHAQAALDQDHNLYVGSMDESLYSVDPSSGNVQWQYVFPGSGGVVSQPAVSGSGHIYVTTEDGEVSVIDKRLIEEKALKWAQVDALFLRFEDKIAQWERAQWQADQSHVELFGLARAVYVLLQRAPSKNELSLLGYLLFEGVPYNELIHALINANPALAEATDSSFIDTFFHYLLGSASPDISLHGGELGSGNTTYWVAQLASGVTRADVVMALLGAARNQYDDAVNNLLYHQFGFCLASRTCVYDFDTDGDGLSDRAEAQLNTNPIDPNDGLVAPTIALIDHGNGEVSIEVSTTGLVHTYQLFEAHLPESYKLGEVFQADIHAQESLTTVHKQLGNGIYHFKAKTCVNVSSQYNEQHVQCSNDDSNEVRLEVNSSATEWPISVNLPNTQASKKALDSTALLEHASLQPTVGDFRVTESGTASYHIPIAVPAGITGVKPSVSLSYNSQAPDGPVALGWNLNAVSSISRCRQTKAQDGQFKGLTFTEADRYCLDGQRLISKDPQIHDGDFNGATILDEYVTEIDSQQTIYRVTKNDDIWFVIKGKDGSTKHYGTSDLSRVVIHEQRDNVATLSWMISKVEDNVGHPDTAIHYTYTDKIDSVQLKYGERLLSAIHYSGNRVEFGYSLGDIRSRAFIAKDRLEQRARLTRIEVKNHTGQVLSTYALSFESVDNGLRLLKQVQQCRSDVCRKPIKFEYNTFATGLTFDARSQVVDSEVAALTMADLHGDGKPELITLVRKDAEQKRYELCVFGGATFQQPDKLGCKSITRQDDHESVVMLTTDPDQDGKHTIVVNMRADHTTEFGVKYWDEFALSSDNQLVQKSSNLFWPANKYMREVKQADINGDGYADLIYKLKKDDVNLYTQIWDVQRGFFGVETTLRTTNPDQGFDSRGDFTEKATDWQVVDLNFDGLADIIALQCDTDDTCADDEAKRIAVHYNQGGSHYHKFSAHYVAYKGKIEHLMPADVNGDGLVDIIYLGKDPYGSSIKRWEVLLNLTSSEEAFTRGLSVEAYREGSLTGTVSADIPPLLADLDKNGRTEIYFKSGTSSDWIQYEWTPKNLGSGEGNEHFEEVSENVFTEDLDHEKGHYAFFADYNHDGVPDLLTKDKQGVHVRYNLGQSATEGLLKEITQGYNNKTTIAYGLMTNKAIYGDLEGDLAEDAATFERDGLKVTHMIGAMPLVHTVETDSPSTHNEAARAKVTYYYEGARAQFGGRGVLGFKALTTQTTKQGSDDPVGTVFTTTTRYHQAFPLTGMPYSTVKKMGDDVVLSLARNTYAVTPVAQKGSTQSYRVYNTLSRECSALVNTDFTVDLYRCSQTDVAQDTFANVTQLKVDSYQIANIESGNFMHSGTIALASKSVLTTNEYGSTDEYQRYGRLTRTTVTTQVPNRQSITRSSDFTYYEGTQFDLMLFEEVVGKGLGCKYELTKTHHYDHFGNQVKVDSQNTGCLADERETRTTTSLFSEDGRYVNYTEQSSSKEGALKIRGVQSTSTDRNAFGAPTLSTDVHGVVSETQFDAFGGVVGQYTSTGAQSLTYYASCDDGAMCAAQRHKEVNGELVEVQYLDRLGRVYRTSHRDVTGQWLSSTTVYDEYGRAVEVIAPGAQSVTTHYDVLDRVIQIYDANNETTTTSVVSGLSSTTQISGTGIADQTKVSTSNILGEVLSATENNGQAVEFTYYADGSKNMVRSKAESTSNQLVMRFTYDALGRKHTQIDADRGDWSYTYNAFGELLTQTDARGVVLTHTYDGFGRKTKQVQTTPDAHIINEGASEWHYGQTSDTAHLLLRAQQGADWQQHYYYDTFGRSAAVLTALERTHNCDTQVVFNTLSNDLRVVQSETDAAPAALLDPLVSKCVIQQTAYDAYGRVSHQFDDYRRLNGAGSQYVEARGVAI</sequence>
<feature type="non-terminal residue" evidence="7">
    <location>
        <position position="2892"/>
    </location>
</feature>
<keyword evidence="8" id="KW-1185">Reference proteome</keyword>
<dbReference type="InterPro" id="IPR028994">
    <property type="entry name" value="Integrin_alpha_N"/>
</dbReference>
<dbReference type="RefSeq" id="WP_081232508.1">
    <property type="nucleotide sequence ID" value="NZ_AUYB01000167.1"/>
</dbReference>
<evidence type="ECO:0000256" key="6">
    <source>
        <dbReference type="SAM" id="SignalP"/>
    </source>
</evidence>
<evidence type="ECO:0000313" key="8">
    <source>
        <dbReference type="Proteomes" id="UP000076643"/>
    </source>
</evidence>
<keyword evidence="3 6" id="KW-0732">Signal</keyword>
<keyword evidence="5" id="KW-0843">Virulence</keyword>
<dbReference type="NCBIfam" id="TIGR01643">
    <property type="entry name" value="YD_repeat_2x"/>
    <property type="match status" value="1"/>
</dbReference>
<comment type="caution">
    <text evidence="7">The sequence shown here is derived from an EMBL/GenBank/DDBJ whole genome shotgun (WGS) entry which is preliminary data.</text>
</comment>
<feature type="signal peptide" evidence="6">
    <location>
        <begin position="1"/>
        <end position="19"/>
    </location>
</feature>